<organism evidence="2 3">
    <name type="scientific">Vreelandella zhuhanensis</name>
    <dbReference type="NCBI Taxonomy" id="2684210"/>
    <lineage>
        <taxon>Bacteria</taxon>
        <taxon>Pseudomonadati</taxon>
        <taxon>Pseudomonadota</taxon>
        <taxon>Gammaproteobacteria</taxon>
        <taxon>Oceanospirillales</taxon>
        <taxon>Halomonadaceae</taxon>
        <taxon>Vreelandella</taxon>
    </lineage>
</organism>
<evidence type="ECO:0000313" key="3">
    <source>
        <dbReference type="Proteomes" id="UP000437638"/>
    </source>
</evidence>
<dbReference type="EMBL" id="WTKP01000008">
    <property type="protein sequence ID" value="MWJ28947.1"/>
    <property type="molecule type" value="Genomic_DNA"/>
</dbReference>
<reference evidence="2 3" key="1">
    <citation type="submission" date="2019-12" db="EMBL/GenBank/DDBJ databases">
        <title>Halomonas rutogse sp. nov. isolated from two lakes on Tibetan Plateau.</title>
        <authorList>
            <person name="Gao P."/>
        </authorList>
    </citation>
    <scope>NUCLEOTIDE SEQUENCE [LARGE SCALE GENOMIC DNA]</scope>
    <source>
        <strain evidence="2 3">ZH2S</strain>
    </source>
</reference>
<name>A0A7X3KSG0_9GAMM</name>
<feature type="region of interest" description="Disordered" evidence="1">
    <location>
        <begin position="25"/>
        <end position="48"/>
    </location>
</feature>
<feature type="compositionally biased region" description="Basic residues" evidence="1">
    <location>
        <begin position="39"/>
        <end position="48"/>
    </location>
</feature>
<evidence type="ECO:0000313" key="2">
    <source>
        <dbReference type="EMBL" id="MWJ28947.1"/>
    </source>
</evidence>
<dbReference type="AlphaFoldDB" id="A0A7X3KSG0"/>
<evidence type="ECO:0000256" key="1">
    <source>
        <dbReference type="SAM" id="MobiDB-lite"/>
    </source>
</evidence>
<comment type="caution">
    <text evidence="2">The sequence shown here is derived from an EMBL/GenBank/DDBJ whole genome shotgun (WGS) entry which is preliminary data.</text>
</comment>
<gene>
    <name evidence="2" type="ORF">GPM19_12195</name>
</gene>
<protein>
    <submittedName>
        <fullName evidence="2">Uncharacterized protein</fullName>
    </submittedName>
</protein>
<sequence length="48" mass="5631">MAIKKREPLSEEELDYLVQLANGNALARQRKHDREKALRNNRRGKQAD</sequence>
<proteinExistence type="predicted"/>
<accession>A0A7X3KSG0</accession>
<dbReference type="Proteomes" id="UP000437638">
    <property type="component" value="Unassembled WGS sequence"/>
</dbReference>
<dbReference type="RefSeq" id="WP_160419292.1">
    <property type="nucleotide sequence ID" value="NZ_WTKP01000008.1"/>
</dbReference>
<keyword evidence="3" id="KW-1185">Reference proteome</keyword>